<evidence type="ECO:0000313" key="4">
    <source>
        <dbReference type="EMBL" id="QUS58088.1"/>
    </source>
</evidence>
<evidence type="ECO:0000313" key="6">
    <source>
        <dbReference type="EMBL" id="QUS58622.1"/>
    </source>
</evidence>
<feature type="domain" description="Transposase IS116/IS110/IS902 C-terminal" evidence="2">
    <location>
        <begin position="184"/>
        <end position="264"/>
    </location>
</feature>
<dbReference type="EMBL" id="CP074127">
    <property type="protein sequence ID" value="QUS58622.1"/>
    <property type="molecule type" value="Genomic_DNA"/>
</dbReference>
<evidence type="ECO:0000313" key="5">
    <source>
        <dbReference type="EMBL" id="QUS58106.1"/>
    </source>
</evidence>
<dbReference type="Proteomes" id="UP000680706">
    <property type="component" value="Chromosome"/>
</dbReference>
<gene>
    <name evidence="3" type="ORF">KGB56_11570</name>
    <name evidence="4" type="ORF">KGB56_14485</name>
    <name evidence="5" type="ORF">KGB56_15590</name>
    <name evidence="6" type="ORF">KGB56_23200</name>
</gene>
<accession>A0ABX8ASI4</accession>
<dbReference type="Pfam" id="PF01548">
    <property type="entry name" value="DEDD_Tnp_IS110"/>
    <property type="match status" value="1"/>
</dbReference>
<protein>
    <submittedName>
        <fullName evidence="3">IS110 family transposase</fullName>
    </submittedName>
</protein>
<dbReference type="EMBL" id="CP074126">
    <property type="protein sequence ID" value="QUS58088.1"/>
    <property type="molecule type" value="Genomic_DNA"/>
</dbReference>
<dbReference type="InterPro" id="IPR002525">
    <property type="entry name" value="Transp_IS110-like_N"/>
</dbReference>
<geneLocation type="plasmid" evidence="6 7">
    <name>pAb134-01</name>
</geneLocation>
<evidence type="ECO:0000259" key="2">
    <source>
        <dbReference type="Pfam" id="PF02371"/>
    </source>
</evidence>
<dbReference type="InterPro" id="IPR003346">
    <property type="entry name" value="Transposase_20"/>
</dbReference>
<dbReference type="PANTHER" id="PTHR33055">
    <property type="entry name" value="TRANSPOSASE FOR INSERTION SEQUENCE ELEMENT IS1111A"/>
    <property type="match status" value="1"/>
</dbReference>
<dbReference type="Pfam" id="PF02371">
    <property type="entry name" value="Transposase_20"/>
    <property type="match status" value="1"/>
</dbReference>
<dbReference type="PANTHER" id="PTHR33055:SF13">
    <property type="entry name" value="TRANSPOSASE"/>
    <property type="match status" value="1"/>
</dbReference>
<evidence type="ECO:0000259" key="1">
    <source>
        <dbReference type="Pfam" id="PF01548"/>
    </source>
</evidence>
<feature type="domain" description="Transposase IS110-like N-terminal" evidence="1">
    <location>
        <begin position="2"/>
        <end position="140"/>
    </location>
</feature>
<proteinExistence type="predicted"/>
<sequence>MSKSSFDVCILPEGQCRSFANNSEGIADFLAFLDSYNQIERLILEPTGGYERMVETALQASGLPLAKVNAGQVRQFARACGQLAKTDRVDAFILADYGRRMPIRPQAPVSAGSRSLKQLVQRYRQLSHMIVQEKNRKEKLVGKVKIWIEETLQFLQTQRENVVKDMEHCLSADCQLARKAEVPMSVKGIGLKTACFLLAGLPELGVLNKGQIAKLIGVAPLNRDSGQMRGKRMIAGGRRPIRNALYLAALSAIRFDPTMKAFYEKLKSNGKPGKVALVAVMRKMAIILNAKMRDHLDQNH</sequence>
<evidence type="ECO:0000313" key="3">
    <source>
        <dbReference type="EMBL" id="QUS58049.1"/>
    </source>
</evidence>
<keyword evidence="7" id="KW-1185">Reference proteome</keyword>
<reference evidence="3 7" key="1">
    <citation type="journal article" date="2021" name="Angew. Chem. Int. Ed. Engl.">
        <title>A novel family of nonribosomal peptides modulate collective behavior in Pseudovibrio bacteria isolated from marine sponges.</title>
        <authorList>
            <person name="Ioca L.P."/>
            <person name="Dai Y."/>
            <person name="Kunakom S."/>
            <person name="Diaz-Espinosa J."/>
            <person name="Krunic A."/>
            <person name="Crnkovic C.M."/>
            <person name="Orjala J."/>
            <person name="Sanchez L.M."/>
            <person name="Ferreira A.G."/>
            <person name="Berlinck R.G.S."/>
            <person name="Eustaquio A.S."/>
        </authorList>
    </citation>
    <scope>NUCLEOTIDE SEQUENCE [LARGE SCALE GENOMIC DNA]</scope>
    <source>
        <strain evidence="3 7">Ab134</strain>
        <plasmid evidence="6 7">pAb134-01</plasmid>
    </source>
</reference>
<dbReference type="NCBIfam" id="NF033542">
    <property type="entry name" value="transpos_IS110"/>
    <property type="match status" value="1"/>
</dbReference>
<dbReference type="Proteomes" id="UP000680706">
    <property type="component" value="Plasmid pAb134-01"/>
</dbReference>
<evidence type="ECO:0000313" key="7">
    <source>
        <dbReference type="Proteomes" id="UP000680706"/>
    </source>
</evidence>
<name>A0ABX8ASI4_9HYPH</name>
<keyword evidence="6" id="KW-0614">Plasmid</keyword>
<organism evidence="3 7">
    <name type="scientific">Pseudovibrio brasiliensis</name>
    <dbReference type="NCBI Taxonomy" id="1898042"/>
    <lineage>
        <taxon>Bacteria</taxon>
        <taxon>Pseudomonadati</taxon>
        <taxon>Pseudomonadota</taxon>
        <taxon>Alphaproteobacteria</taxon>
        <taxon>Hyphomicrobiales</taxon>
        <taxon>Stappiaceae</taxon>
        <taxon>Pseudovibrio</taxon>
    </lineage>
</organism>
<dbReference type="EMBL" id="CP074126">
    <property type="protein sequence ID" value="QUS58106.1"/>
    <property type="molecule type" value="Genomic_DNA"/>
</dbReference>
<dbReference type="EMBL" id="CP074126">
    <property type="protein sequence ID" value="QUS58049.1"/>
    <property type="molecule type" value="Genomic_DNA"/>
</dbReference>
<dbReference type="InterPro" id="IPR047650">
    <property type="entry name" value="Transpos_IS110"/>
</dbReference>